<proteinExistence type="inferred from homology"/>
<organism evidence="5 6">
    <name type="scientific">Batillaria attramentaria</name>
    <dbReference type="NCBI Taxonomy" id="370345"/>
    <lineage>
        <taxon>Eukaryota</taxon>
        <taxon>Metazoa</taxon>
        <taxon>Spiralia</taxon>
        <taxon>Lophotrochozoa</taxon>
        <taxon>Mollusca</taxon>
        <taxon>Gastropoda</taxon>
        <taxon>Caenogastropoda</taxon>
        <taxon>Sorbeoconcha</taxon>
        <taxon>Cerithioidea</taxon>
        <taxon>Batillariidae</taxon>
        <taxon>Batillaria</taxon>
    </lineage>
</organism>
<comment type="caution">
    <text evidence="5">The sequence shown here is derived from an EMBL/GenBank/DDBJ whole genome shotgun (WGS) entry which is preliminary data.</text>
</comment>
<dbReference type="InterPro" id="IPR027417">
    <property type="entry name" value="P-loop_NTPase"/>
</dbReference>
<dbReference type="GO" id="GO:0005525">
    <property type="term" value="F:GTP binding"/>
    <property type="evidence" value="ECO:0007669"/>
    <property type="project" value="UniProtKB-KW"/>
</dbReference>
<evidence type="ECO:0000256" key="2">
    <source>
        <dbReference type="ARBA" id="ARBA00022741"/>
    </source>
</evidence>
<dbReference type="Proteomes" id="UP001519460">
    <property type="component" value="Unassembled WGS sequence"/>
</dbReference>
<feature type="domain" description="AIG1-type G" evidence="4">
    <location>
        <begin position="8"/>
        <end position="183"/>
    </location>
</feature>
<comment type="similarity">
    <text evidence="1">Belongs to the TRAFAC class TrmE-Era-EngA-EngB-Septin-like GTPase superfamily. AIG1/Toc34/Toc159-like paraseptin GTPase family. IAN subfamily.</text>
</comment>
<reference evidence="5 6" key="1">
    <citation type="journal article" date="2023" name="Sci. Data">
        <title>Genome assembly of the Korean intertidal mud-creeper Batillaria attramentaria.</title>
        <authorList>
            <person name="Patra A.K."/>
            <person name="Ho P.T."/>
            <person name="Jun S."/>
            <person name="Lee S.J."/>
            <person name="Kim Y."/>
            <person name="Won Y.J."/>
        </authorList>
    </citation>
    <scope>NUCLEOTIDE SEQUENCE [LARGE SCALE GENOMIC DNA]</scope>
    <source>
        <strain evidence="5">Wonlab-2016</strain>
    </source>
</reference>
<protein>
    <recommendedName>
        <fullName evidence="4">AIG1-type G domain-containing protein</fullName>
    </recommendedName>
</protein>
<accession>A0ABD0LXY1</accession>
<dbReference type="SUPFAM" id="SSF52540">
    <property type="entry name" value="P-loop containing nucleoside triphosphate hydrolases"/>
    <property type="match status" value="1"/>
</dbReference>
<dbReference type="EMBL" id="JACVVK020000017">
    <property type="protein sequence ID" value="KAK7504003.1"/>
    <property type="molecule type" value="Genomic_DNA"/>
</dbReference>
<keyword evidence="2" id="KW-0547">Nucleotide-binding</keyword>
<dbReference type="InterPro" id="IPR045058">
    <property type="entry name" value="GIMA/IAN/Toc"/>
</dbReference>
<keyword evidence="6" id="KW-1185">Reference proteome</keyword>
<dbReference type="PANTHER" id="PTHR10903:SF184">
    <property type="entry name" value="GTP-BINDING PROTEIN A"/>
    <property type="match status" value="1"/>
</dbReference>
<dbReference type="PROSITE" id="PS51720">
    <property type="entry name" value="G_AIG1"/>
    <property type="match status" value="1"/>
</dbReference>
<dbReference type="InterPro" id="IPR006703">
    <property type="entry name" value="G_AIG1"/>
</dbReference>
<evidence type="ECO:0000256" key="1">
    <source>
        <dbReference type="ARBA" id="ARBA00008535"/>
    </source>
</evidence>
<dbReference type="AlphaFoldDB" id="A0ABD0LXY1"/>
<evidence type="ECO:0000259" key="4">
    <source>
        <dbReference type="PROSITE" id="PS51720"/>
    </source>
</evidence>
<gene>
    <name evidence="5" type="ORF">BaRGS_00004735</name>
</gene>
<keyword evidence="3" id="KW-0342">GTP-binding</keyword>
<dbReference type="Pfam" id="PF04548">
    <property type="entry name" value="AIG1"/>
    <property type="match status" value="2"/>
</dbReference>
<dbReference type="Gene3D" id="3.40.50.300">
    <property type="entry name" value="P-loop containing nucleotide triphosphate hydrolases"/>
    <property type="match status" value="1"/>
</dbReference>
<dbReference type="PANTHER" id="PTHR10903">
    <property type="entry name" value="GTPASE, IMAP FAMILY MEMBER-RELATED"/>
    <property type="match status" value="1"/>
</dbReference>
<evidence type="ECO:0000313" key="5">
    <source>
        <dbReference type="EMBL" id="KAK7504003.1"/>
    </source>
</evidence>
<sequence>MAMSLDSDQELRLVLIGKTGNGKSTLGNILLGRQLFPTGRSIASTTLKLVTESGNVQGKRLKVFDTPDVSNMDLSEDEAQREVAAWKTMTSPDAHATLLAVRCDVRYTREEHQIFLLLKKLWGGNSLCKRLVCPELQSVLKDAGRRYVVFNNNASEEEKTERVLQLLQVVENMSKFLDEDPVR</sequence>
<evidence type="ECO:0000313" key="6">
    <source>
        <dbReference type="Proteomes" id="UP001519460"/>
    </source>
</evidence>
<evidence type="ECO:0000256" key="3">
    <source>
        <dbReference type="ARBA" id="ARBA00023134"/>
    </source>
</evidence>
<name>A0ABD0LXY1_9CAEN</name>